<sequence>MIIVFEYRMPEGGVCRPRGCMGGPKSGASRTNNPREGLRHVGLLARDGQTLVYWGSTITEIDPRAYQSP</sequence>
<proteinExistence type="predicted"/>
<dbReference type="Proteomes" id="UP000784294">
    <property type="component" value="Unassembled WGS sequence"/>
</dbReference>
<evidence type="ECO:0000313" key="1">
    <source>
        <dbReference type="EMBL" id="VEL25146.1"/>
    </source>
</evidence>
<reference evidence="1" key="1">
    <citation type="submission" date="2018-11" db="EMBL/GenBank/DDBJ databases">
        <authorList>
            <consortium name="Pathogen Informatics"/>
        </authorList>
    </citation>
    <scope>NUCLEOTIDE SEQUENCE</scope>
</reference>
<organism evidence="1 2">
    <name type="scientific">Protopolystoma xenopodis</name>
    <dbReference type="NCBI Taxonomy" id="117903"/>
    <lineage>
        <taxon>Eukaryota</taxon>
        <taxon>Metazoa</taxon>
        <taxon>Spiralia</taxon>
        <taxon>Lophotrochozoa</taxon>
        <taxon>Platyhelminthes</taxon>
        <taxon>Monogenea</taxon>
        <taxon>Polyopisthocotylea</taxon>
        <taxon>Polystomatidea</taxon>
        <taxon>Polystomatidae</taxon>
        <taxon>Protopolystoma</taxon>
    </lineage>
</organism>
<evidence type="ECO:0000313" key="2">
    <source>
        <dbReference type="Proteomes" id="UP000784294"/>
    </source>
</evidence>
<accession>A0A448X103</accession>
<gene>
    <name evidence="1" type="ORF">PXEA_LOCUS18586</name>
</gene>
<dbReference type="EMBL" id="CAAALY010071963">
    <property type="protein sequence ID" value="VEL25146.1"/>
    <property type="molecule type" value="Genomic_DNA"/>
</dbReference>
<keyword evidence="2" id="KW-1185">Reference proteome</keyword>
<name>A0A448X103_9PLAT</name>
<dbReference type="AlphaFoldDB" id="A0A448X103"/>
<comment type="caution">
    <text evidence="1">The sequence shown here is derived from an EMBL/GenBank/DDBJ whole genome shotgun (WGS) entry which is preliminary data.</text>
</comment>
<protein>
    <submittedName>
        <fullName evidence="1">Uncharacterized protein</fullName>
    </submittedName>
</protein>